<keyword evidence="14" id="KW-0753">Steroid metabolism</keyword>
<evidence type="ECO:0000256" key="4">
    <source>
        <dbReference type="ARBA" id="ARBA00022490"/>
    </source>
</evidence>
<dbReference type="Pfam" id="PF00288">
    <property type="entry name" value="GHMP_kinases_N"/>
    <property type="match status" value="1"/>
</dbReference>
<evidence type="ECO:0000256" key="12">
    <source>
        <dbReference type="ARBA" id="ARBA00029310"/>
    </source>
</evidence>
<dbReference type="Proteomes" id="UP001527925">
    <property type="component" value="Unassembled WGS sequence"/>
</dbReference>
<keyword evidence="7 14" id="KW-0547">Nucleotide-binding</keyword>
<dbReference type="InterPro" id="IPR014721">
    <property type="entry name" value="Ribsml_uS5_D2-typ_fold_subgr"/>
</dbReference>
<dbReference type="InterPro" id="IPR020568">
    <property type="entry name" value="Ribosomal_Su5_D2-typ_SF"/>
</dbReference>
<dbReference type="InterPro" id="IPR006205">
    <property type="entry name" value="Mev_gal_kin"/>
</dbReference>
<dbReference type="GO" id="GO:0004496">
    <property type="term" value="F:mevalonate kinase activity"/>
    <property type="evidence" value="ECO:0007669"/>
    <property type="project" value="UniProtKB-EC"/>
</dbReference>
<dbReference type="EMBL" id="JADGIZ020000054">
    <property type="protein sequence ID" value="KAL2912962.1"/>
    <property type="molecule type" value="Genomic_DNA"/>
</dbReference>
<sequence>MNKRPLNGADAGADAAALRSAPGSSAVSGSLTVSAPGKVILFGEHAVVYGKRAVAASVGLRTTAVSRADASAVRLVLPDVCLDHSWPLERIRECIAGLVQGASGVEAAAAAAVSGATNAPTASAPESSRPDQAAAKPTKKRRGASGTTVPRRSSRASKPTTPGVDSAPALPHAPASLPAGLVDQLSSLLPDGCSGPAKQSVLAFFTLYALICRGRFGIEVQMESKLPVGAGLGSSASFSVCASATLLLHSGLVQLGDAGAGQTASFSNSQLEVINAWAFLSEKVIHGNPSGIDNSLCTYGGARSYTKTDGMRELKGQAFKAFDFVLTDTNVAKNTKAEVEKVRVRREAHPHIMDPLLNAVQAIADGCIAGCEKHVNGKLSHAELQTQMGILIDMNHAILEAFGVSHPMLEKIRELSAKHGFKSKLTDSDGSRTAAFQASLAAAGCRSFRAQVGCAGVDAIIGE</sequence>
<evidence type="ECO:0000256" key="8">
    <source>
        <dbReference type="ARBA" id="ARBA00022777"/>
    </source>
</evidence>
<dbReference type="EC" id="2.7.1.36" evidence="3 14"/>
<dbReference type="InterPro" id="IPR036554">
    <property type="entry name" value="GHMP_kinase_C_sf"/>
</dbReference>
<comment type="function">
    <text evidence="14">Mevalonate kinase; part of the second module of ergosterol biosynthesis pathway that includes the middle steps of the pathway. The second module is carried out in the vacuole and involves the formation of farnesyl diphosphate, which is also an important intermediate in the biosynthesis of ubiquinone, dolichol, heme and prenylated proteins.</text>
</comment>
<keyword evidence="4 14" id="KW-0963">Cytoplasm</keyword>
<evidence type="ECO:0000256" key="15">
    <source>
        <dbReference type="SAM" id="MobiDB-lite"/>
    </source>
</evidence>
<gene>
    <name evidence="17" type="primary">ERG12</name>
    <name evidence="17" type="ORF">HK105_207528</name>
</gene>
<evidence type="ECO:0000256" key="5">
    <source>
        <dbReference type="ARBA" id="ARBA00022516"/>
    </source>
</evidence>
<comment type="catalytic activity">
    <reaction evidence="12">
        <text>(R)-mevalonate + ATP = (R)-5-phosphomevalonate + ADP + H(+)</text>
        <dbReference type="Rhea" id="RHEA:17065"/>
        <dbReference type="ChEBI" id="CHEBI:15378"/>
        <dbReference type="ChEBI" id="CHEBI:30616"/>
        <dbReference type="ChEBI" id="CHEBI:36464"/>
        <dbReference type="ChEBI" id="CHEBI:58146"/>
        <dbReference type="ChEBI" id="CHEBI:456216"/>
        <dbReference type="EC" id="2.7.1.36"/>
    </reaction>
    <physiologicalReaction direction="left-to-right" evidence="12">
        <dbReference type="Rhea" id="RHEA:17066"/>
    </physiologicalReaction>
</comment>
<dbReference type="PANTHER" id="PTHR43290:SF2">
    <property type="entry name" value="MEVALONATE KINASE"/>
    <property type="match status" value="1"/>
</dbReference>
<comment type="subcellular location">
    <subcellularLocation>
        <location evidence="1 14">Cytoplasm</location>
    </subcellularLocation>
</comment>
<comment type="similarity">
    <text evidence="2 14">Belongs to the GHMP kinase family. Mevalonate kinase subfamily.</text>
</comment>
<evidence type="ECO:0000256" key="14">
    <source>
        <dbReference type="RuleBase" id="RU363087"/>
    </source>
</evidence>
<evidence type="ECO:0000256" key="3">
    <source>
        <dbReference type="ARBA" id="ARBA00012103"/>
    </source>
</evidence>
<reference evidence="17 18" key="1">
    <citation type="submission" date="2023-09" db="EMBL/GenBank/DDBJ databases">
        <title>Pangenome analysis of Batrachochytrium dendrobatidis and related Chytrids.</title>
        <authorList>
            <person name="Yacoub M.N."/>
            <person name="Stajich J.E."/>
            <person name="James T.Y."/>
        </authorList>
    </citation>
    <scope>NUCLEOTIDE SEQUENCE [LARGE SCALE GENOMIC DNA]</scope>
    <source>
        <strain evidence="17 18">JEL0888</strain>
    </source>
</reference>
<feature type="domain" description="GHMP kinase N-terminal" evidence="16">
    <location>
        <begin position="212"/>
        <end position="301"/>
    </location>
</feature>
<organism evidence="17 18">
    <name type="scientific">Polyrhizophydium stewartii</name>
    <dbReference type="NCBI Taxonomy" id="2732419"/>
    <lineage>
        <taxon>Eukaryota</taxon>
        <taxon>Fungi</taxon>
        <taxon>Fungi incertae sedis</taxon>
        <taxon>Chytridiomycota</taxon>
        <taxon>Chytridiomycota incertae sedis</taxon>
        <taxon>Chytridiomycetes</taxon>
        <taxon>Rhizophydiales</taxon>
        <taxon>Rhizophydiales incertae sedis</taxon>
        <taxon>Polyrhizophydium</taxon>
    </lineage>
</organism>
<dbReference type="PROSITE" id="PS00627">
    <property type="entry name" value="GHMP_KINASES_ATP"/>
    <property type="match status" value="1"/>
</dbReference>
<keyword evidence="11 14" id="KW-0443">Lipid metabolism</keyword>
<evidence type="ECO:0000256" key="9">
    <source>
        <dbReference type="ARBA" id="ARBA00022840"/>
    </source>
</evidence>
<dbReference type="Gene3D" id="3.30.230.10">
    <property type="match status" value="2"/>
</dbReference>
<dbReference type="SUPFAM" id="SSF55060">
    <property type="entry name" value="GHMP Kinase, C-terminal domain"/>
    <property type="match status" value="1"/>
</dbReference>
<dbReference type="Gene3D" id="3.30.70.890">
    <property type="entry name" value="GHMP kinase, C-terminal domain"/>
    <property type="match status" value="1"/>
</dbReference>
<feature type="region of interest" description="Disordered" evidence="15">
    <location>
        <begin position="118"/>
        <end position="172"/>
    </location>
</feature>
<keyword evidence="8 14" id="KW-0418">Kinase</keyword>
<keyword evidence="6 14" id="KW-0808">Transferase</keyword>
<keyword evidence="5 14" id="KW-0444">Lipid biosynthesis</keyword>
<evidence type="ECO:0000259" key="16">
    <source>
        <dbReference type="Pfam" id="PF00288"/>
    </source>
</evidence>
<feature type="compositionally biased region" description="Polar residues" evidence="15">
    <location>
        <begin position="145"/>
        <end position="160"/>
    </location>
</feature>
<comment type="pathway">
    <text evidence="13 14">Isoprenoid biosynthesis; isopentenyl diphosphate biosynthesis via mevalonate pathway; isopentenyl diphosphate from (R)-mevalonate: step 1/3.</text>
</comment>
<proteinExistence type="inferred from homology"/>
<evidence type="ECO:0000256" key="13">
    <source>
        <dbReference type="ARBA" id="ARBA00029438"/>
    </source>
</evidence>
<dbReference type="InterPro" id="IPR006204">
    <property type="entry name" value="GHMP_kinase_N_dom"/>
</dbReference>
<evidence type="ECO:0000256" key="1">
    <source>
        <dbReference type="ARBA" id="ARBA00004496"/>
    </source>
</evidence>
<dbReference type="PANTHER" id="PTHR43290">
    <property type="entry name" value="MEVALONATE KINASE"/>
    <property type="match status" value="1"/>
</dbReference>
<keyword evidence="18" id="KW-1185">Reference proteome</keyword>
<evidence type="ECO:0000256" key="10">
    <source>
        <dbReference type="ARBA" id="ARBA00022842"/>
    </source>
</evidence>
<evidence type="ECO:0000256" key="11">
    <source>
        <dbReference type="ARBA" id="ARBA00023098"/>
    </source>
</evidence>
<keyword evidence="10" id="KW-0460">Magnesium</keyword>
<protein>
    <recommendedName>
        <fullName evidence="3 14">Mevalonate kinase</fullName>
        <shortName evidence="14">MK</shortName>
        <ecNumber evidence="3 14">2.7.1.36</ecNumber>
    </recommendedName>
</protein>
<name>A0ABR4N0B2_9FUNG</name>
<evidence type="ECO:0000256" key="6">
    <source>
        <dbReference type="ARBA" id="ARBA00022679"/>
    </source>
</evidence>
<evidence type="ECO:0000313" key="18">
    <source>
        <dbReference type="Proteomes" id="UP001527925"/>
    </source>
</evidence>
<keyword evidence="14" id="KW-0756">Sterol biosynthesis</keyword>
<keyword evidence="14" id="KW-0752">Steroid biosynthesis</keyword>
<dbReference type="NCBIfam" id="TIGR00549">
    <property type="entry name" value="mevalon_kin"/>
    <property type="match status" value="1"/>
</dbReference>
<accession>A0ABR4N0B2</accession>
<evidence type="ECO:0000313" key="17">
    <source>
        <dbReference type="EMBL" id="KAL2912962.1"/>
    </source>
</evidence>
<evidence type="ECO:0000256" key="2">
    <source>
        <dbReference type="ARBA" id="ARBA00006495"/>
    </source>
</evidence>
<keyword evidence="14" id="KW-1207">Sterol metabolism</keyword>
<dbReference type="PRINTS" id="PR00959">
    <property type="entry name" value="MEVGALKINASE"/>
</dbReference>
<dbReference type="SUPFAM" id="SSF54211">
    <property type="entry name" value="Ribosomal protein S5 domain 2-like"/>
    <property type="match status" value="1"/>
</dbReference>
<evidence type="ECO:0000256" key="7">
    <source>
        <dbReference type="ARBA" id="ARBA00022741"/>
    </source>
</evidence>
<comment type="caution">
    <text evidence="17">The sequence shown here is derived from an EMBL/GenBank/DDBJ whole genome shotgun (WGS) entry which is preliminary data.</text>
</comment>
<keyword evidence="9 14" id="KW-0067">ATP-binding</keyword>
<dbReference type="InterPro" id="IPR006203">
    <property type="entry name" value="GHMP_knse_ATP-bd_CS"/>
</dbReference>